<dbReference type="EMBL" id="BNAT01000066">
    <property type="protein sequence ID" value="GHE67017.1"/>
    <property type="molecule type" value="Genomic_DNA"/>
</dbReference>
<dbReference type="RefSeq" id="WP_189788248.1">
    <property type="nucleotide sequence ID" value="NZ_BNAT01000066.1"/>
</dbReference>
<evidence type="ECO:0000313" key="3">
    <source>
        <dbReference type="Proteomes" id="UP000603227"/>
    </source>
</evidence>
<evidence type="ECO:0000313" key="2">
    <source>
        <dbReference type="EMBL" id="GHE67017.1"/>
    </source>
</evidence>
<feature type="domain" description="Fumarylacetoacetase-like C-terminal" evidence="1">
    <location>
        <begin position="96"/>
        <end position="324"/>
    </location>
</feature>
<dbReference type="PANTHER" id="PTHR43211">
    <property type="entry name" value="FUMARYLACETOACETATE HYDROLASE"/>
    <property type="match status" value="1"/>
</dbReference>
<dbReference type="InterPro" id="IPR036663">
    <property type="entry name" value="Fumarylacetoacetase_C_sf"/>
</dbReference>
<dbReference type="SUPFAM" id="SSF56529">
    <property type="entry name" value="FAH"/>
    <property type="match status" value="1"/>
</dbReference>
<proteinExistence type="predicted"/>
<sequence>MRFARHRTQRGPRLAVLDAEDHLVDLPAHSELPALLAEDGRLADTAATALRTRLRVTPLTTADLMAPLDPPTVRDFSIFPEHTAGIVKTLDPSGGTPPEFWEIPTFYFSHPYATIGPHDDVPVPPGAQRFDYELEAAAVVGAAGSDLSVEEAASHIAGFVVLNDFSARDVQFHEMRMRLGPAKGKDTATALGGFFVTVDVLRERRSGASFDLTMEVRVNGELLGSDRLDTMAWSFEALAAYASRGTWIRPGDLLGSGTCPGGCGRDDELSQAGTHGGPLPVEGERQVLAEMWGRHGDDFHRPLQPGDTVTTSVELLGETRNRVVAGTKPRDLQPWSRP</sequence>
<dbReference type="AlphaFoldDB" id="A0A918ZRR3"/>
<reference evidence="2" key="1">
    <citation type="journal article" date="2014" name="Int. J. Syst. Evol. Microbiol.">
        <title>Complete genome sequence of Corynebacterium casei LMG S-19264T (=DSM 44701T), isolated from a smear-ripened cheese.</title>
        <authorList>
            <consortium name="US DOE Joint Genome Institute (JGI-PGF)"/>
            <person name="Walter F."/>
            <person name="Albersmeier A."/>
            <person name="Kalinowski J."/>
            <person name="Ruckert C."/>
        </authorList>
    </citation>
    <scope>NUCLEOTIDE SEQUENCE</scope>
    <source>
        <strain evidence="2">CGMCC 4.7403</strain>
    </source>
</reference>
<evidence type="ECO:0000259" key="1">
    <source>
        <dbReference type="Pfam" id="PF01557"/>
    </source>
</evidence>
<keyword evidence="3" id="KW-1185">Reference proteome</keyword>
<dbReference type="PANTHER" id="PTHR43211:SF1">
    <property type="entry name" value="BLL6422 PROTEIN"/>
    <property type="match status" value="1"/>
</dbReference>
<reference evidence="2" key="2">
    <citation type="submission" date="2020-09" db="EMBL/GenBank/DDBJ databases">
        <authorList>
            <person name="Sun Q."/>
            <person name="Zhou Y."/>
        </authorList>
    </citation>
    <scope>NUCLEOTIDE SEQUENCE</scope>
    <source>
        <strain evidence="2">CGMCC 4.7403</strain>
    </source>
</reference>
<accession>A0A918ZRR3</accession>
<dbReference type="GO" id="GO:0003824">
    <property type="term" value="F:catalytic activity"/>
    <property type="evidence" value="ECO:0007669"/>
    <property type="project" value="InterPro"/>
</dbReference>
<dbReference type="Pfam" id="PF01557">
    <property type="entry name" value="FAA_hydrolase"/>
    <property type="match status" value="1"/>
</dbReference>
<comment type="caution">
    <text evidence="2">The sequence shown here is derived from an EMBL/GenBank/DDBJ whole genome shotgun (WGS) entry which is preliminary data.</text>
</comment>
<protein>
    <submittedName>
        <fullName evidence="2">Hydroxylase</fullName>
    </submittedName>
</protein>
<organism evidence="2 3">
    <name type="scientific">Streptomyces capitiformicae</name>
    <dbReference type="NCBI Taxonomy" id="2014920"/>
    <lineage>
        <taxon>Bacteria</taxon>
        <taxon>Bacillati</taxon>
        <taxon>Actinomycetota</taxon>
        <taxon>Actinomycetes</taxon>
        <taxon>Kitasatosporales</taxon>
        <taxon>Streptomycetaceae</taxon>
        <taxon>Streptomyces</taxon>
    </lineage>
</organism>
<gene>
    <name evidence="2" type="ORF">GCM10017771_90720</name>
</gene>
<dbReference type="Gene3D" id="3.90.850.10">
    <property type="entry name" value="Fumarylacetoacetase-like, C-terminal domain"/>
    <property type="match status" value="1"/>
</dbReference>
<dbReference type="Proteomes" id="UP000603227">
    <property type="component" value="Unassembled WGS sequence"/>
</dbReference>
<name>A0A918ZRR3_9ACTN</name>
<dbReference type="InterPro" id="IPR011234">
    <property type="entry name" value="Fumarylacetoacetase-like_C"/>
</dbReference>